<dbReference type="Proteomes" id="UP001163046">
    <property type="component" value="Unassembled WGS sequence"/>
</dbReference>
<organism evidence="2 3">
    <name type="scientific">Desmophyllum pertusum</name>
    <dbReference type="NCBI Taxonomy" id="174260"/>
    <lineage>
        <taxon>Eukaryota</taxon>
        <taxon>Metazoa</taxon>
        <taxon>Cnidaria</taxon>
        <taxon>Anthozoa</taxon>
        <taxon>Hexacorallia</taxon>
        <taxon>Scleractinia</taxon>
        <taxon>Caryophylliina</taxon>
        <taxon>Caryophylliidae</taxon>
        <taxon>Desmophyllum</taxon>
    </lineage>
</organism>
<sequence>MGQLKTFLLTCLGVGLAAGAGFYLYRKFTSTDGEEENSENTATQGSTEKEDDIAKEDLSDVFGDDTALTLSIATQTSETLVKADTTVPQNSIEKQDDTALILSRETQTSETLLEADTTSPQNGAAEKQEDLAMSQKSAEKKKQKKKSTFGGLRKGFLL</sequence>
<comment type="caution">
    <text evidence="2">The sequence shown here is derived from an EMBL/GenBank/DDBJ whole genome shotgun (WGS) entry which is preliminary data.</text>
</comment>
<keyword evidence="3" id="KW-1185">Reference proteome</keyword>
<feature type="region of interest" description="Disordered" evidence="1">
    <location>
        <begin position="107"/>
        <end position="158"/>
    </location>
</feature>
<dbReference type="EMBL" id="MU827310">
    <property type="protein sequence ID" value="KAJ7360350.1"/>
    <property type="molecule type" value="Genomic_DNA"/>
</dbReference>
<dbReference type="OrthoDB" id="5990526at2759"/>
<evidence type="ECO:0000313" key="3">
    <source>
        <dbReference type="Proteomes" id="UP001163046"/>
    </source>
</evidence>
<feature type="region of interest" description="Disordered" evidence="1">
    <location>
        <begin position="31"/>
        <end position="53"/>
    </location>
</feature>
<reference evidence="2" key="1">
    <citation type="submission" date="2023-01" db="EMBL/GenBank/DDBJ databases">
        <title>Genome assembly of the deep-sea coral Lophelia pertusa.</title>
        <authorList>
            <person name="Herrera S."/>
            <person name="Cordes E."/>
        </authorList>
    </citation>
    <scope>NUCLEOTIDE SEQUENCE</scope>
    <source>
        <strain evidence="2">USNM1676648</strain>
        <tissue evidence="2">Polyp</tissue>
    </source>
</reference>
<evidence type="ECO:0000313" key="2">
    <source>
        <dbReference type="EMBL" id="KAJ7360350.1"/>
    </source>
</evidence>
<proteinExistence type="predicted"/>
<protein>
    <submittedName>
        <fullName evidence="2">Uncharacterized protein</fullName>
    </submittedName>
</protein>
<accession>A0A9W9YRX0</accession>
<dbReference type="AlphaFoldDB" id="A0A9W9YRX0"/>
<evidence type="ECO:0000256" key="1">
    <source>
        <dbReference type="SAM" id="MobiDB-lite"/>
    </source>
</evidence>
<name>A0A9W9YRX0_9CNID</name>
<feature type="compositionally biased region" description="Polar residues" evidence="1">
    <location>
        <begin position="107"/>
        <end position="122"/>
    </location>
</feature>
<gene>
    <name evidence="2" type="ORF">OS493_016982</name>
</gene>